<dbReference type="SUPFAM" id="SSF57667">
    <property type="entry name" value="beta-beta-alpha zinc fingers"/>
    <property type="match status" value="2"/>
</dbReference>
<dbReference type="GO" id="GO:0000981">
    <property type="term" value="F:DNA-binding transcription factor activity, RNA polymerase II-specific"/>
    <property type="evidence" value="ECO:0007669"/>
    <property type="project" value="TreeGrafter"/>
</dbReference>
<keyword evidence="2" id="KW-0479">Metal-binding</keyword>
<dbReference type="PANTHER" id="PTHR45718">
    <property type="entry name" value="TRANSCRIPTIONAL ACTIVATOR CUBITUS INTERRUPTUS"/>
    <property type="match status" value="1"/>
</dbReference>
<evidence type="ECO:0000313" key="12">
    <source>
        <dbReference type="WBParaSite" id="NBR_0000909701-mRNA-1"/>
    </source>
</evidence>
<feature type="domain" description="C2H2-type" evidence="9">
    <location>
        <begin position="219"/>
        <end position="243"/>
    </location>
</feature>
<keyword evidence="11" id="KW-1185">Reference proteome</keyword>
<dbReference type="InterPro" id="IPR036236">
    <property type="entry name" value="Znf_C2H2_sf"/>
</dbReference>
<evidence type="ECO:0000313" key="11">
    <source>
        <dbReference type="Proteomes" id="UP000271162"/>
    </source>
</evidence>
<dbReference type="InterPro" id="IPR043359">
    <property type="entry name" value="GLI-like"/>
</dbReference>
<dbReference type="PANTHER" id="PTHR45718:SF4">
    <property type="entry name" value="TRANSCRIPTIONAL ACTIVATOR CUBITUS INTERRUPTUS"/>
    <property type="match status" value="1"/>
</dbReference>
<reference evidence="12" key="1">
    <citation type="submission" date="2016-04" db="UniProtKB">
        <authorList>
            <consortium name="WormBaseParasite"/>
        </authorList>
    </citation>
    <scope>IDENTIFICATION</scope>
</reference>
<dbReference type="FunFam" id="3.30.160.60:FF:000041">
    <property type="entry name" value="Zinc finger protein ZIC 1"/>
    <property type="match status" value="1"/>
</dbReference>
<evidence type="ECO:0000256" key="2">
    <source>
        <dbReference type="ARBA" id="ARBA00022723"/>
    </source>
</evidence>
<accession>A0A158QYV8</accession>
<evidence type="ECO:0000256" key="1">
    <source>
        <dbReference type="ARBA" id="ARBA00004123"/>
    </source>
</evidence>
<evidence type="ECO:0000256" key="8">
    <source>
        <dbReference type="SAM" id="MobiDB-lite"/>
    </source>
</evidence>
<evidence type="ECO:0000313" key="10">
    <source>
        <dbReference type="EMBL" id="VDL72687.1"/>
    </source>
</evidence>
<dbReference type="OMA" id="LWRNCDR"/>
<feature type="region of interest" description="Disordered" evidence="8">
    <location>
        <begin position="250"/>
        <end position="269"/>
    </location>
</feature>
<evidence type="ECO:0000256" key="7">
    <source>
        <dbReference type="PROSITE-ProRule" id="PRU00042"/>
    </source>
</evidence>
<dbReference type="GO" id="GO:0005634">
    <property type="term" value="C:nucleus"/>
    <property type="evidence" value="ECO:0007669"/>
    <property type="project" value="UniProtKB-SubCell"/>
</dbReference>
<keyword evidence="3" id="KW-0677">Repeat</keyword>
<gene>
    <name evidence="10" type="ORF">NBR_LOCUS9098</name>
</gene>
<dbReference type="AlphaFoldDB" id="A0A158QYV8"/>
<keyword evidence="4 7" id="KW-0863">Zinc-finger</keyword>
<dbReference type="FunFam" id="3.30.160.60:FF:000774">
    <property type="entry name" value="Zinc finger protein"/>
    <property type="match status" value="1"/>
</dbReference>
<dbReference type="FunFam" id="3.30.160.60:FF:000031">
    <property type="entry name" value="GLI family zinc finger 3"/>
    <property type="match status" value="1"/>
</dbReference>
<reference evidence="10 11" key="2">
    <citation type="submission" date="2018-11" db="EMBL/GenBank/DDBJ databases">
        <authorList>
            <consortium name="Pathogen Informatics"/>
        </authorList>
    </citation>
    <scope>NUCLEOTIDE SEQUENCE [LARGE SCALE GENOMIC DNA]</scope>
</reference>
<dbReference type="EMBL" id="UYSL01020091">
    <property type="protein sequence ID" value="VDL72687.1"/>
    <property type="molecule type" value="Genomic_DNA"/>
</dbReference>
<evidence type="ECO:0000256" key="5">
    <source>
        <dbReference type="ARBA" id="ARBA00022833"/>
    </source>
</evidence>
<dbReference type="GO" id="GO:0140297">
    <property type="term" value="F:DNA-binding transcription factor binding"/>
    <property type="evidence" value="ECO:0007669"/>
    <property type="project" value="UniProtKB-ARBA"/>
</dbReference>
<keyword evidence="5" id="KW-0862">Zinc</keyword>
<evidence type="ECO:0000259" key="9">
    <source>
        <dbReference type="PROSITE" id="PS50157"/>
    </source>
</evidence>
<feature type="domain" description="C2H2-type" evidence="9">
    <location>
        <begin position="133"/>
        <end position="160"/>
    </location>
</feature>
<sequence>MFSGYCPQRFGREPTPAECYPQQGMMLRSDPSIQSYPCGPIPDFYLESASFGSRSPFFTPQNNHSDYFAAYRQAPLHFQFPQKSSSSLIRCEWINETGKECGMMFATSSQVATHVSQHHIGLIETATHVCLWRNCDRIGKPFKAKYKLVNHIRVHTGEKPFRCEQCNREFARSENLKIHVRTHTKEKPFPCPHAGCDKTFANSSDRKKHMHVHTSEKPYECRIKGCKKVYSHPSSLRKHMKAHEKNCLTPELDESSDSGHASTGTPGDPFLNLKPDINDMPLQFAQSAPVIRPPAVAYAPPPHYAPSHHPSSMFPAELYHQFH</sequence>
<dbReference type="PROSITE" id="PS50157">
    <property type="entry name" value="ZINC_FINGER_C2H2_2"/>
    <property type="match status" value="4"/>
</dbReference>
<dbReference type="Pfam" id="PF23561">
    <property type="entry name" value="zf-C2H2_15"/>
    <property type="match status" value="1"/>
</dbReference>
<evidence type="ECO:0000256" key="3">
    <source>
        <dbReference type="ARBA" id="ARBA00022737"/>
    </source>
</evidence>
<dbReference type="GO" id="GO:0008270">
    <property type="term" value="F:zinc ion binding"/>
    <property type="evidence" value="ECO:0007669"/>
    <property type="project" value="UniProtKB-KW"/>
</dbReference>
<dbReference type="InterPro" id="IPR013087">
    <property type="entry name" value="Znf_C2H2_type"/>
</dbReference>
<dbReference type="Gene3D" id="3.30.160.60">
    <property type="entry name" value="Classic Zinc Finger"/>
    <property type="match status" value="4"/>
</dbReference>
<dbReference type="GO" id="GO:0000978">
    <property type="term" value="F:RNA polymerase II cis-regulatory region sequence-specific DNA binding"/>
    <property type="evidence" value="ECO:0007669"/>
    <property type="project" value="TreeGrafter"/>
</dbReference>
<dbReference type="PROSITE" id="PS00028">
    <property type="entry name" value="ZINC_FINGER_C2H2_1"/>
    <property type="match status" value="3"/>
</dbReference>
<dbReference type="WBParaSite" id="NBR_0000909701-mRNA-1">
    <property type="protein sequence ID" value="NBR_0000909701-mRNA-1"/>
    <property type="gene ID" value="NBR_0000909701"/>
</dbReference>
<comment type="subcellular location">
    <subcellularLocation>
        <location evidence="1">Nucleus</location>
    </subcellularLocation>
</comment>
<protein>
    <submittedName>
        <fullName evidence="12">Zinc finger, C2H2 type</fullName>
    </submittedName>
</protein>
<evidence type="ECO:0000256" key="6">
    <source>
        <dbReference type="ARBA" id="ARBA00023242"/>
    </source>
</evidence>
<dbReference type="STRING" id="27835.A0A158QYV8"/>
<dbReference type="Pfam" id="PF00096">
    <property type="entry name" value="zf-C2H2"/>
    <property type="match status" value="3"/>
</dbReference>
<keyword evidence="6" id="KW-0539">Nucleus</keyword>
<feature type="domain" description="C2H2-type" evidence="9">
    <location>
        <begin position="161"/>
        <end position="188"/>
    </location>
</feature>
<dbReference type="Proteomes" id="UP000271162">
    <property type="component" value="Unassembled WGS sequence"/>
</dbReference>
<feature type="domain" description="C2H2-type" evidence="9">
    <location>
        <begin position="189"/>
        <end position="218"/>
    </location>
</feature>
<dbReference type="SMART" id="SM00355">
    <property type="entry name" value="ZnF_C2H2"/>
    <property type="match status" value="5"/>
</dbReference>
<name>A0A158QYV8_NIPBR</name>
<dbReference type="InterPro" id="IPR056436">
    <property type="entry name" value="Znf-C2H2_ZIC1-5/GLI1-3-like"/>
</dbReference>
<evidence type="ECO:0000256" key="4">
    <source>
        <dbReference type="ARBA" id="ARBA00022771"/>
    </source>
</evidence>
<organism evidence="12">
    <name type="scientific">Nippostrongylus brasiliensis</name>
    <name type="common">Rat hookworm</name>
    <dbReference type="NCBI Taxonomy" id="27835"/>
    <lineage>
        <taxon>Eukaryota</taxon>
        <taxon>Metazoa</taxon>
        <taxon>Ecdysozoa</taxon>
        <taxon>Nematoda</taxon>
        <taxon>Chromadorea</taxon>
        <taxon>Rhabditida</taxon>
        <taxon>Rhabditina</taxon>
        <taxon>Rhabditomorpha</taxon>
        <taxon>Strongyloidea</taxon>
        <taxon>Heligmosomidae</taxon>
        <taxon>Nippostrongylus</taxon>
    </lineage>
</organism>
<proteinExistence type="predicted"/>